<evidence type="ECO:0008006" key="4">
    <source>
        <dbReference type="Google" id="ProtNLM"/>
    </source>
</evidence>
<dbReference type="AlphaFoldDB" id="A0AAN0VJQ0"/>
<sequence>MHFSFDDGYSALVAWLKTLLPIAALGLLSTIFLFSGKVDVTQSLPYAEHNVAEIIREQRITQPYFTGIASNGTEIALSAAYASPQFENADILEITDLFVVLRSTNNRSVQVTAGRGALDSATQTAQISKNVHIAALPEFWVTTEALDMNLKQGVASAIGGFQGVTALGEITAGEMHLQMTADDQQIVFINDVRLVYSPKLID</sequence>
<dbReference type="InterPro" id="IPR010664">
    <property type="entry name" value="LipoPS_assembly_LptC-rel"/>
</dbReference>
<dbReference type="Pfam" id="PF06835">
    <property type="entry name" value="LptC"/>
    <property type="match status" value="1"/>
</dbReference>
<organism evidence="2 3">
    <name type="scientific">Planktomarina temperata RCA23</name>
    <dbReference type="NCBI Taxonomy" id="666509"/>
    <lineage>
        <taxon>Bacteria</taxon>
        <taxon>Pseudomonadati</taxon>
        <taxon>Pseudomonadota</taxon>
        <taxon>Alphaproteobacteria</taxon>
        <taxon>Rhodobacterales</taxon>
        <taxon>Paracoccaceae</taxon>
        <taxon>Planktomarina</taxon>
    </lineage>
</organism>
<name>A0AAN0VJQ0_9RHOB</name>
<evidence type="ECO:0000256" key="1">
    <source>
        <dbReference type="SAM" id="Phobius"/>
    </source>
</evidence>
<dbReference type="Gene3D" id="2.60.450.10">
    <property type="entry name" value="Lipopolysaccharide (LPS) transport protein A like domain"/>
    <property type="match status" value="1"/>
</dbReference>
<dbReference type="Proteomes" id="UP000028680">
    <property type="component" value="Chromosome"/>
</dbReference>
<dbReference type="EMBL" id="CP003984">
    <property type="protein sequence ID" value="AII88522.1"/>
    <property type="molecule type" value="Genomic_DNA"/>
</dbReference>
<keyword evidence="3" id="KW-1185">Reference proteome</keyword>
<evidence type="ECO:0000313" key="2">
    <source>
        <dbReference type="EMBL" id="AII88522.1"/>
    </source>
</evidence>
<keyword evidence="1" id="KW-1133">Transmembrane helix</keyword>
<protein>
    <recommendedName>
        <fullName evidence="4">LPS export ABC transporter periplasmic protein LptC</fullName>
    </recommendedName>
</protein>
<dbReference type="RefSeq" id="WP_052377231.1">
    <property type="nucleotide sequence ID" value="NZ_CP003984.1"/>
</dbReference>
<dbReference type="KEGG" id="ptp:RCA23_c30220"/>
<evidence type="ECO:0000313" key="3">
    <source>
        <dbReference type="Proteomes" id="UP000028680"/>
    </source>
</evidence>
<feature type="transmembrane region" description="Helical" evidence="1">
    <location>
        <begin position="12"/>
        <end position="34"/>
    </location>
</feature>
<gene>
    <name evidence="2" type="ORF">RCA23_c30220</name>
</gene>
<reference evidence="2 3" key="1">
    <citation type="journal article" date="2014" name="ISME J.">
        <title>Adaptation of an abundant Roseobacter RCA organism to pelagic systems revealed by genomic and transcriptomic analyses.</title>
        <authorList>
            <person name="Voget S."/>
            <person name="Wemheuer B."/>
            <person name="Brinkhoff T."/>
            <person name="Vollmers J."/>
            <person name="Dietrich S."/>
            <person name="Giebel H.A."/>
            <person name="Beardsley C."/>
            <person name="Sardemann C."/>
            <person name="Bakenhus I."/>
            <person name="Billerbeck S."/>
            <person name="Daniel R."/>
            <person name="Simon M."/>
        </authorList>
    </citation>
    <scope>NUCLEOTIDE SEQUENCE [LARGE SCALE GENOMIC DNA]</scope>
    <source>
        <strain evidence="2 3">RCA23</strain>
    </source>
</reference>
<accession>A0AAN0VJQ0</accession>
<proteinExistence type="predicted"/>
<keyword evidence="1" id="KW-0472">Membrane</keyword>
<keyword evidence="1" id="KW-0812">Transmembrane</keyword>